<dbReference type="SUPFAM" id="SSF48403">
    <property type="entry name" value="Ankyrin repeat"/>
    <property type="match status" value="2"/>
</dbReference>
<evidence type="ECO:0000256" key="1">
    <source>
        <dbReference type="ARBA" id="ARBA00022737"/>
    </source>
</evidence>
<evidence type="ECO:0000256" key="2">
    <source>
        <dbReference type="ARBA" id="ARBA00023043"/>
    </source>
</evidence>
<keyword evidence="1" id="KW-0677">Repeat</keyword>
<dbReference type="InterPro" id="IPR002110">
    <property type="entry name" value="Ankyrin_rpt"/>
</dbReference>
<dbReference type="PANTHER" id="PTHR24124">
    <property type="entry name" value="ANKYRIN REPEAT FAMILY A"/>
    <property type="match status" value="1"/>
</dbReference>
<reference evidence="4 5" key="1">
    <citation type="submission" date="2016-08" db="EMBL/GenBank/DDBJ databases">
        <title>A Parts List for Fungal Cellulosomes Revealed by Comparative Genomics.</title>
        <authorList>
            <consortium name="DOE Joint Genome Institute"/>
            <person name="Haitjema C.H."/>
            <person name="Gilmore S.P."/>
            <person name="Henske J.K."/>
            <person name="Solomon K.V."/>
            <person name="De Groot R."/>
            <person name="Kuo A."/>
            <person name="Mondo S.J."/>
            <person name="Salamov A.A."/>
            <person name="Labutti K."/>
            <person name="Zhao Z."/>
            <person name="Chiniquy J."/>
            <person name="Barry K."/>
            <person name="Brewer H.M."/>
            <person name="Purvine S.O."/>
            <person name="Wright A.T."/>
            <person name="Boxma B."/>
            <person name="Van Alen T."/>
            <person name="Hackstein J.H."/>
            <person name="Baker S.E."/>
            <person name="Grigoriev I.V."/>
            <person name="O'Malley M.A."/>
        </authorList>
    </citation>
    <scope>NUCLEOTIDE SEQUENCE [LARGE SCALE GENOMIC DNA]</scope>
    <source>
        <strain evidence="4 5">S4</strain>
    </source>
</reference>
<dbReference type="AlphaFoldDB" id="A0A1Y1X8X2"/>
<dbReference type="InterPro" id="IPR036770">
    <property type="entry name" value="Ankyrin_rpt-contain_sf"/>
</dbReference>
<dbReference type="Proteomes" id="UP000193944">
    <property type="component" value="Unassembled WGS sequence"/>
</dbReference>
<keyword evidence="2 3" id="KW-0040">ANK repeat</keyword>
<feature type="repeat" description="ANK" evidence="3">
    <location>
        <begin position="459"/>
        <end position="491"/>
    </location>
</feature>
<keyword evidence="5" id="KW-1185">Reference proteome</keyword>
<dbReference type="SMART" id="SM00248">
    <property type="entry name" value="ANK"/>
    <property type="match status" value="8"/>
</dbReference>
<dbReference type="PANTHER" id="PTHR24124:SF14">
    <property type="entry name" value="CHROMOSOME UNDETERMINED SCAFFOLD_25, WHOLE GENOME SHOTGUN SEQUENCE"/>
    <property type="match status" value="1"/>
</dbReference>
<dbReference type="EMBL" id="MCFG01000101">
    <property type="protein sequence ID" value="ORX82168.1"/>
    <property type="molecule type" value="Genomic_DNA"/>
</dbReference>
<name>A0A1Y1X8X2_9FUNG</name>
<dbReference type="OrthoDB" id="194358at2759"/>
<protein>
    <submittedName>
        <fullName evidence="4">Ankyrin</fullName>
    </submittedName>
</protein>
<organism evidence="4 5">
    <name type="scientific">Anaeromyces robustus</name>
    <dbReference type="NCBI Taxonomy" id="1754192"/>
    <lineage>
        <taxon>Eukaryota</taxon>
        <taxon>Fungi</taxon>
        <taxon>Fungi incertae sedis</taxon>
        <taxon>Chytridiomycota</taxon>
        <taxon>Chytridiomycota incertae sedis</taxon>
        <taxon>Neocallimastigomycetes</taxon>
        <taxon>Neocallimastigales</taxon>
        <taxon>Neocallimastigaceae</taxon>
        <taxon>Anaeromyces</taxon>
    </lineage>
</organism>
<accession>A0A1Y1X8X2</accession>
<proteinExistence type="predicted"/>
<evidence type="ECO:0000256" key="3">
    <source>
        <dbReference type="PROSITE-ProRule" id="PRU00023"/>
    </source>
</evidence>
<dbReference type="Pfam" id="PF12796">
    <property type="entry name" value="Ank_2"/>
    <property type="match status" value="1"/>
</dbReference>
<dbReference type="PROSITE" id="PS50088">
    <property type="entry name" value="ANK_REPEAT"/>
    <property type="match status" value="1"/>
</dbReference>
<dbReference type="Gene3D" id="1.25.40.20">
    <property type="entry name" value="Ankyrin repeat-containing domain"/>
    <property type="match status" value="2"/>
</dbReference>
<dbReference type="PROSITE" id="PS50297">
    <property type="entry name" value="ANK_REP_REGION"/>
    <property type="match status" value="1"/>
</dbReference>
<dbReference type="Pfam" id="PF13857">
    <property type="entry name" value="Ank_5"/>
    <property type="match status" value="1"/>
</dbReference>
<evidence type="ECO:0000313" key="4">
    <source>
        <dbReference type="EMBL" id="ORX82168.1"/>
    </source>
</evidence>
<comment type="caution">
    <text evidence="4">The sequence shown here is derived from an EMBL/GenBank/DDBJ whole genome shotgun (WGS) entry which is preliminary data.</text>
</comment>
<evidence type="ECO:0000313" key="5">
    <source>
        <dbReference type="Proteomes" id="UP000193944"/>
    </source>
</evidence>
<dbReference type="STRING" id="1754192.A0A1Y1X8X2"/>
<sequence length="601" mass="69109">MDYNTFVTEFLLALKNNDKVAPSLLDNNKKIIQENLGENTKIEIMDNFINLLINIIIKIEKKKKFSVIEKALKHNTMTTVYRYFQNSHVMIKAVEAENETALKCLMSMKVSPYVQDENGMNVLMYILRSEQCYSYAKSFASDKKCLNQEDNNGRTALFYTYDNAPGLWKLLDYGIDINHKDHDGGNVLIYCCKTNKKFKYFLKEKVDVNAIDNNGKTAAMYLAINGYYSDEVIQGHLALYKTLSNKEYSTFQKLLKAGCNFNYINEKGESTLSLLLKYMYKSTNPKIFDSYIRTLISLIFTDCDFNIPIDEDKNTALMVFLLANDMESFNFVLKHYSDYENLMNRKVLDLNKKNKNGESVTSLFMKSKNNNFSCDIIDYPTFNIDYTDINNRNNILMFSAVSKPTLIPKILNKKSEFIYEVNNKGENALILACKANNYESVLALLNNDYPSPIDCQDVLGNTALHYAIKCKNPIIIQELIKKGANDQLKNIEGQSPYDLAIELGDKNILEALKGALTSETLQIIKNNNQSKALNDIEEYLYPCISNLEYTSVNLTQDMRETEKSTYNRMGMEIELNELELNTGRKDLVYKTKKEAIIEKYK</sequence>
<dbReference type="GO" id="GO:0005634">
    <property type="term" value="C:nucleus"/>
    <property type="evidence" value="ECO:0007669"/>
    <property type="project" value="TreeGrafter"/>
</dbReference>
<dbReference type="GO" id="GO:0010468">
    <property type="term" value="P:regulation of gene expression"/>
    <property type="evidence" value="ECO:0007669"/>
    <property type="project" value="TreeGrafter"/>
</dbReference>
<reference evidence="4 5" key="2">
    <citation type="submission" date="2016-08" db="EMBL/GenBank/DDBJ databases">
        <title>Pervasive Adenine N6-methylation of Active Genes in Fungi.</title>
        <authorList>
            <consortium name="DOE Joint Genome Institute"/>
            <person name="Mondo S.J."/>
            <person name="Dannebaum R.O."/>
            <person name="Kuo R.C."/>
            <person name="Labutti K."/>
            <person name="Haridas S."/>
            <person name="Kuo A."/>
            <person name="Salamov A."/>
            <person name="Ahrendt S.R."/>
            <person name="Lipzen A."/>
            <person name="Sullivan W."/>
            <person name="Andreopoulos W.B."/>
            <person name="Clum A."/>
            <person name="Lindquist E."/>
            <person name="Daum C."/>
            <person name="Ramamoorthy G.K."/>
            <person name="Gryganskyi A."/>
            <person name="Culley D."/>
            <person name="Magnuson J.K."/>
            <person name="James T.Y."/>
            <person name="O'Malley M.A."/>
            <person name="Stajich J.E."/>
            <person name="Spatafora J.W."/>
            <person name="Visel A."/>
            <person name="Grigoriev I.V."/>
        </authorList>
    </citation>
    <scope>NUCLEOTIDE SEQUENCE [LARGE SCALE GENOMIC DNA]</scope>
    <source>
        <strain evidence="4 5">S4</strain>
    </source>
</reference>
<gene>
    <name evidence="4" type="ORF">BCR32DRAFT_279106</name>
</gene>